<dbReference type="AlphaFoldDB" id="A0A095U446"/>
<organism evidence="1 2">
    <name type="scientific">Flavobacterium aquatile LMG 4008 = ATCC 11947</name>
    <dbReference type="NCBI Taxonomy" id="1453498"/>
    <lineage>
        <taxon>Bacteria</taxon>
        <taxon>Pseudomonadati</taxon>
        <taxon>Bacteroidota</taxon>
        <taxon>Flavobacteriia</taxon>
        <taxon>Flavobacteriales</taxon>
        <taxon>Flavobacteriaceae</taxon>
        <taxon>Flavobacterium</taxon>
    </lineage>
</organism>
<dbReference type="eggNOG" id="ENOG5030NTZ">
    <property type="taxonomic scope" value="Bacteria"/>
</dbReference>
<dbReference type="OrthoDB" id="5952844at2"/>
<dbReference type="STRING" id="1453498.LG45_01255"/>
<name>A0A095U446_9FLAO</name>
<gene>
    <name evidence="1" type="ORF">LG45_01255</name>
</gene>
<accession>A0A095U446</accession>
<proteinExistence type="predicted"/>
<keyword evidence="2" id="KW-1185">Reference proteome</keyword>
<dbReference type="Proteomes" id="UP000029554">
    <property type="component" value="Unassembled WGS sequence"/>
</dbReference>
<comment type="caution">
    <text evidence="1">The sequence shown here is derived from an EMBL/GenBank/DDBJ whole genome shotgun (WGS) entry which is preliminary data.</text>
</comment>
<dbReference type="EMBL" id="JRHH01000001">
    <property type="protein sequence ID" value="KGD69428.1"/>
    <property type="molecule type" value="Genomic_DNA"/>
</dbReference>
<protein>
    <submittedName>
        <fullName evidence="1">Uncharacterized protein</fullName>
    </submittedName>
</protein>
<dbReference type="RefSeq" id="WP_035123606.1">
    <property type="nucleotide sequence ID" value="NZ_JRHH01000001.1"/>
</dbReference>
<evidence type="ECO:0000313" key="1">
    <source>
        <dbReference type="EMBL" id="KGD69428.1"/>
    </source>
</evidence>
<sequence>MPFDNLNNVHYTATEKTAAADAITALETALSEKFRNLTAEERKRYGSINEQNKLIVNKALDYRINQPALSSADVDWVEFQNDFDSRSFIQATIAKLQNIIDGLNNNKILHDFDNYQAALTDYGFSQYKASTKAAGFETKVADMAQFFNRTGATTTPSTETPTAGEPTS</sequence>
<reference evidence="1 2" key="1">
    <citation type="submission" date="2014-09" db="EMBL/GenBank/DDBJ databases">
        <title>Whole Genome Shotgun of Flavobacterium aquatile LMG 4008.</title>
        <authorList>
            <person name="Gale A.N."/>
            <person name="Pipes S.E."/>
            <person name="Newman J.D."/>
        </authorList>
    </citation>
    <scope>NUCLEOTIDE SEQUENCE [LARGE SCALE GENOMIC DNA]</scope>
    <source>
        <strain evidence="1 2">LMG 4008</strain>
    </source>
</reference>
<evidence type="ECO:0000313" key="2">
    <source>
        <dbReference type="Proteomes" id="UP000029554"/>
    </source>
</evidence>